<feature type="transmembrane region" description="Helical" evidence="7">
    <location>
        <begin position="218"/>
        <end position="237"/>
    </location>
</feature>
<keyword evidence="5 7" id="KW-1133">Transmembrane helix</keyword>
<dbReference type="STRING" id="1764295.A0A5B8MB97"/>
<comment type="subcellular location">
    <subcellularLocation>
        <location evidence="1">Membrane</location>
        <topology evidence="1">Multi-pass membrane protein</topology>
    </subcellularLocation>
</comment>
<sequence length="449" mass="47761">MGTTSTAGARGMRCRDGTARRCVGGGVAGRRAAAAASWCVGTKVGRRRGGLSRSTTSGGTGRECKPAAELGLDSLSRVGRSEAGIGRTSYGIQEEHKSGRGCRCAAVLGEAGYRKNLGYSPISIGVSAVALVLSGVSNRVAHKVASVVFAEYILFLSLMLIVAYVFAYFTTLLVRMKKGIVTKRMLEYPKWKFGALGVVDAVALVMQLSAAVHLPGSIIPVLAQVNIPFTLLVSRVVVKRRFSFLQLLGSSLVVAGVLLSLKPYLSNTLLSGAGRSLEGSALLYSSSYLFAALAAVSKESILHNTDYGENGMDPFVISAFGSLSQGFVVLLMLLVASVAYGNNLPVGVESTPLMYVQKGIECFKMNPLPPLCYLLCNILFNVNVVNLVKKSNAVLTTLSIAFVVPLTFIAFSFPIPMLQPVPFYTEALKGLFVLSGGILMYNTTSPRRR</sequence>
<dbReference type="PANTHER" id="PTHR31326:SF1">
    <property type="entry name" value="PROTEIN CLT2, CHLOROPLASTIC"/>
    <property type="match status" value="1"/>
</dbReference>
<keyword evidence="4 7" id="KW-0812">Transmembrane</keyword>
<dbReference type="AlphaFoldDB" id="A0A5B8MB97"/>
<feature type="transmembrane region" description="Helical" evidence="7">
    <location>
        <begin position="421"/>
        <end position="441"/>
    </location>
</feature>
<evidence type="ECO:0000313" key="8">
    <source>
        <dbReference type="EMBL" id="QDZ17529.1"/>
    </source>
</evidence>
<dbReference type="InterPro" id="IPR037185">
    <property type="entry name" value="EmrE-like"/>
</dbReference>
<feature type="transmembrane region" description="Helical" evidence="7">
    <location>
        <begin position="281"/>
        <end position="302"/>
    </location>
</feature>
<dbReference type="GO" id="GO:0016020">
    <property type="term" value="C:membrane"/>
    <property type="evidence" value="ECO:0007669"/>
    <property type="project" value="UniProtKB-SubCell"/>
</dbReference>
<evidence type="ECO:0000256" key="7">
    <source>
        <dbReference type="SAM" id="Phobius"/>
    </source>
</evidence>
<feature type="transmembrane region" description="Helical" evidence="7">
    <location>
        <begin position="117"/>
        <end position="137"/>
    </location>
</feature>
<evidence type="ECO:0000256" key="3">
    <source>
        <dbReference type="ARBA" id="ARBA00022448"/>
    </source>
</evidence>
<evidence type="ECO:0000256" key="1">
    <source>
        <dbReference type="ARBA" id="ARBA00004141"/>
    </source>
</evidence>
<keyword evidence="3" id="KW-0813">Transport</keyword>
<comment type="similarity">
    <text evidence="2">Belongs to the CRT-like transporter family.</text>
</comment>
<dbReference type="Proteomes" id="UP000316726">
    <property type="component" value="Chromosome 1"/>
</dbReference>
<feature type="transmembrane region" description="Helical" evidence="7">
    <location>
        <begin position="149"/>
        <end position="173"/>
    </location>
</feature>
<dbReference type="PANTHER" id="PTHR31326">
    <property type="entry name" value="PROTEIN CLT2, CHLOROPLASTIC"/>
    <property type="match status" value="1"/>
</dbReference>
<name>A0A5B8MB97_9CHLO</name>
<reference evidence="8 9" key="1">
    <citation type="submission" date="2018-07" db="EMBL/GenBank/DDBJ databases">
        <title>The complete nuclear genome of the prasinophyte Chloropicon primus (CCMP1205).</title>
        <authorList>
            <person name="Pombert J.-F."/>
            <person name="Otis C."/>
            <person name="Turmel M."/>
            <person name="Lemieux C."/>
        </authorList>
    </citation>
    <scope>NUCLEOTIDE SEQUENCE [LARGE SCALE GENOMIC DNA]</scope>
    <source>
        <strain evidence="8 9">CCMP1205</strain>
    </source>
</reference>
<feature type="transmembrane region" description="Helical" evidence="7">
    <location>
        <begin position="244"/>
        <end position="261"/>
    </location>
</feature>
<protein>
    <submittedName>
        <fullName evidence="8">Putative chloroquine-resistance transporter</fullName>
    </submittedName>
</protein>
<dbReference type="OrthoDB" id="416555at2759"/>
<feature type="transmembrane region" description="Helical" evidence="7">
    <location>
        <begin position="193"/>
        <end position="212"/>
    </location>
</feature>
<accession>A0A5B8MB97</accession>
<dbReference type="InterPro" id="IPR013936">
    <property type="entry name" value="CRT-like"/>
</dbReference>
<evidence type="ECO:0000256" key="6">
    <source>
        <dbReference type="ARBA" id="ARBA00023136"/>
    </source>
</evidence>
<evidence type="ECO:0000256" key="5">
    <source>
        <dbReference type="ARBA" id="ARBA00022989"/>
    </source>
</evidence>
<dbReference type="EMBL" id="CP031034">
    <property type="protein sequence ID" value="QDZ17529.1"/>
    <property type="molecule type" value="Genomic_DNA"/>
</dbReference>
<evidence type="ECO:0000313" key="9">
    <source>
        <dbReference type="Proteomes" id="UP000316726"/>
    </source>
</evidence>
<keyword evidence="9" id="KW-1185">Reference proteome</keyword>
<feature type="transmembrane region" description="Helical" evidence="7">
    <location>
        <begin position="314"/>
        <end position="340"/>
    </location>
</feature>
<dbReference type="SUPFAM" id="SSF103481">
    <property type="entry name" value="Multidrug resistance efflux transporter EmrE"/>
    <property type="match status" value="1"/>
</dbReference>
<dbReference type="Pfam" id="PF08627">
    <property type="entry name" value="CRT-like"/>
    <property type="match status" value="1"/>
</dbReference>
<organism evidence="8 9">
    <name type="scientific">Chloropicon primus</name>
    <dbReference type="NCBI Taxonomy" id="1764295"/>
    <lineage>
        <taxon>Eukaryota</taxon>
        <taxon>Viridiplantae</taxon>
        <taxon>Chlorophyta</taxon>
        <taxon>Chloropicophyceae</taxon>
        <taxon>Chloropicales</taxon>
        <taxon>Chloropicaceae</taxon>
        <taxon>Chloropicon</taxon>
    </lineage>
</organism>
<feature type="transmembrane region" description="Helical" evidence="7">
    <location>
        <begin position="368"/>
        <end position="388"/>
    </location>
</feature>
<keyword evidence="6 7" id="KW-0472">Membrane</keyword>
<feature type="transmembrane region" description="Helical" evidence="7">
    <location>
        <begin position="395"/>
        <end position="415"/>
    </location>
</feature>
<gene>
    <name evidence="8" type="ORF">A3770_01p00470</name>
</gene>
<evidence type="ECO:0000256" key="4">
    <source>
        <dbReference type="ARBA" id="ARBA00022692"/>
    </source>
</evidence>
<evidence type="ECO:0000256" key="2">
    <source>
        <dbReference type="ARBA" id="ARBA00006690"/>
    </source>
</evidence>
<proteinExistence type="inferred from homology"/>